<name>A0A6N7LUS9_9GAMM</name>
<sequence>MNRFCKYHPGTDALWFCKHDGLYLCQQCVDGRDDNYSEARCLLCNQSVEPFGQGSTAPLWHRLDRFLQYPIQLSLLPALLIWAVVAAVIPPIPALLALAVLGGIPAFGFAQAIMADKAQSRRHYHRQRTPRWQDLSSGLGWAGALLQAAPAIVLLLASMALMTWVSTVAGLVLGGVAMLLMPALWLSIQVHGATPGAWAAAPTYIFSAPRDYLVAALVAVLGWLSSAAVVMVVMDVLPAALTQAVGGALAAYWWLSLAAVCAAMLESHGRLWGLNPGAPRVTQPLAERREHVLLCAGRFDKVLLSSAKVVKTKKASLADWKKNDHLLAILGKDSERQQQVEPYLDVLVAANDWPVALQVITDQRARESNWLPAGPAIRLSIAKGVYDLAPKMVVNLLKDLHQSYPDFDDLGEAYLLLAKTLGEKFGLSGKAEQYLRFVEHKCQSARLRMQINELRQAWAD</sequence>
<feature type="transmembrane region" description="Helical" evidence="1">
    <location>
        <begin position="135"/>
        <end position="157"/>
    </location>
</feature>
<feature type="transmembrane region" description="Helical" evidence="1">
    <location>
        <begin position="163"/>
        <end position="186"/>
    </location>
</feature>
<keyword evidence="1" id="KW-0812">Transmembrane</keyword>
<dbReference type="AlphaFoldDB" id="A0A6N7LUS9"/>
<evidence type="ECO:0008006" key="4">
    <source>
        <dbReference type="Google" id="ProtNLM"/>
    </source>
</evidence>
<proteinExistence type="predicted"/>
<comment type="caution">
    <text evidence="2">The sequence shown here is derived from an EMBL/GenBank/DDBJ whole genome shotgun (WGS) entry which is preliminary data.</text>
</comment>
<dbReference type="RefSeq" id="WP_328594394.1">
    <property type="nucleotide sequence ID" value="NZ_WIRE01000001.1"/>
</dbReference>
<dbReference type="Proteomes" id="UP000469421">
    <property type="component" value="Unassembled WGS sequence"/>
</dbReference>
<feature type="transmembrane region" description="Helical" evidence="1">
    <location>
        <begin position="95"/>
        <end position="114"/>
    </location>
</feature>
<organism evidence="2 3">
    <name type="scientific">Alcanivorax sediminis</name>
    <dbReference type="NCBI Taxonomy" id="2663008"/>
    <lineage>
        <taxon>Bacteria</taxon>
        <taxon>Pseudomonadati</taxon>
        <taxon>Pseudomonadota</taxon>
        <taxon>Gammaproteobacteria</taxon>
        <taxon>Oceanospirillales</taxon>
        <taxon>Alcanivoracaceae</taxon>
        <taxon>Alcanivorax</taxon>
    </lineage>
</organism>
<feature type="transmembrane region" description="Helical" evidence="1">
    <location>
        <begin position="212"/>
        <end position="234"/>
    </location>
</feature>
<evidence type="ECO:0000313" key="3">
    <source>
        <dbReference type="Proteomes" id="UP000469421"/>
    </source>
</evidence>
<gene>
    <name evidence="2" type="ORF">GFN93_07770</name>
</gene>
<keyword evidence="3" id="KW-1185">Reference proteome</keyword>
<evidence type="ECO:0000313" key="2">
    <source>
        <dbReference type="EMBL" id="MQX53146.1"/>
    </source>
</evidence>
<keyword evidence="1" id="KW-1133">Transmembrane helix</keyword>
<feature type="transmembrane region" description="Helical" evidence="1">
    <location>
        <begin position="69"/>
        <end position="89"/>
    </location>
</feature>
<accession>A0A6N7LUS9</accession>
<dbReference type="EMBL" id="WIRE01000001">
    <property type="protein sequence ID" value="MQX53146.1"/>
    <property type="molecule type" value="Genomic_DNA"/>
</dbReference>
<reference evidence="2 3" key="1">
    <citation type="submission" date="2019-10" db="EMBL/GenBank/DDBJ databases">
        <title>Alcanivorax sp.PA15-N-34 draft genome sequence.</title>
        <authorList>
            <person name="Liao X."/>
            <person name="Shao Z."/>
        </authorList>
    </citation>
    <scope>NUCLEOTIDE SEQUENCE [LARGE SCALE GENOMIC DNA]</scope>
    <source>
        <strain evidence="2 3">PA15-N-34</strain>
    </source>
</reference>
<keyword evidence="1" id="KW-0472">Membrane</keyword>
<protein>
    <recommendedName>
        <fullName evidence="4">B box-type domain-containing protein</fullName>
    </recommendedName>
</protein>
<evidence type="ECO:0000256" key="1">
    <source>
        <dbReference type="SAM" id="Phobius"/>
    </source>
</evidence>
<feature type="transmembrane region" description="Helical" evidence="1">
    <location>
        <begin position="240"/>
        <end position="265"/>
    </location>
</feature>